<keyword evidence="2" id="KW-1185">Reference proteome</keyword>
<gene>
    <name evidence="1" type="ORF">N7515_008760</name>
</gene>
<dbReference type="PANTHER" id="PTHR48187">
    <property type="entry name" value="LD21810P"/>
    <property type="match status" value="1"/>
</dbReference>
<reference evidence="1" key="2">
    <citation type="journal article" date="2023" name="IMA Fungus">
        <title>Comparative genomic study of the Penicillium genus elucidates a diverse pangenome and 15 lateral gene transfer events.</title>
        <authorList>
            <person name="Petersen C."/>
            <person name="Sorensen T."/>
            <person name="Nielsen M.R."/>
            <person name="Sondergaard T.E."/>
            <person name="Sorensen J.L."/>
            <person name="Fitzpatrick D.A."/>
            <person name="Frisvad J.C."/>
            <person name="Nielsen K.L."/>
        </authorList>
    </citation>
    <scope>NUCLEOTIDE SEQUENCE</scope>
    <source>
        <strain evidence="1">IBT 22155</strain>
    </source>
</reference>
<dbReference type="OrthoDB" id="5086500at2759"/>
<reference evidence="1" key="1">
    <citation type="submission" date="2022-11" db="EMBL/GenBank/DDBJ databases">
        <authorList>
            <person name="Petersen C."/>
        </authorList>
    </citation>
    <scope>NUCLEOTIDE SEQUENCE</scope>
    <source>
        <strain evidence="1">IBT 22155</strain>
    </source>
</reference>
<dbReference type="PANTHER" id="PTHR48187:SF2">
    <property type="entry name" value="LD21810P"/>
    <property type="match status" value="1"/>
</dbReference>
<comment type="caution">
    <text evidence="1">The sequence shown here is derived from an EMBL/GenBank/DDBJ whole genome shotgun (WGS) entry which is preliminary data.</text>
</comment>
<accession>A0A9W9GQ30</accession>
<sequence>MTARGHTVVNDCINLWRPRRWKTHLARHYVFTQRDCYPGGIFWIDARSRESMYKCFWEIAQAATLVEAKVCMCRYSPIPMAHGFNAHA</sequence>
<protein>
    <submittedName>
        <fullName evidence="1">Uncharacterized protein</fullName>
    </submittedName>
</protein>
<dbReference type="EMBL" id="JAPQKL010000006">
    <property type="protein sequence ID" value="KAJ5124935.1"/>
    <property type="molecule type" value="Genomic_DNA"/>
</dbReference>
<organism evidence="1 2">
    <name type="scientific">Penicillium bovifimosum</name>
    <dbReference type="NCBI Taxonomy" id="126998"/>
    <lineage>
        <taxon>Eukaryota</taxon>
        <taxon>Fungi</taxon>
        <taxon>Dikarya</taxon>
        <taxon>Ascomycota</taxon>
        <taxon>Pezizomycotina</taxon>
        <taxon>Eurotiomycetes</taxon>
        <taxon>Eurotiomycetidae</taxon>
        <taxon>Eurotiales</taxon>
        <taxon>Aspergillaceae</taxon>
        <taxon>Penicillium</taxon>
    </lineage>
</organism>
<dbReference type="RefSeq" id="XP_056519334.1">
    <property type="nucleotide sequence ID" value="XM_056669504.1"/>
</dbReference>
<dbReference type="AlphaFoldDB" id="A0A9W9GQ30"/>
<evidence type="ECO:0000313" key="2">
    <source>
        <dbReference type="Proteomes" id="UP001149079"/>
    </source>
</evidence>
<dbReference type="Proteomes" id="UP001149079">
    <property type="component" value="Unassembled WGS sequence"/>
</dbReference>
<evidence type="ECO:0000313" key="1">
    <source>
        <dbReference type="EMBL" id="KAJ5124935.1"/>
    </source>
</evidence>
<name>A0A9W9GQ30_9EURO</name>
<proteinExistence type="predicted"/>
<dbReference type="GeneID" id="81408674"/>